<dbReference type="PROSITE" id="PS50600">
    <property type="entry name" value="ULP_PROTEASE"/>
    <property type="match status" value="1"/>
</dbReference>
<comment type="similarity">
    <text evidence="1">Belongs to the peptidase C48 family.</text>
</comment>
<evidence type="ECO:0000256" key="3">
    <source>
        <dbReference type="ARBA" id="ARBA00022801"/>
    </source>
</evidence>
<dbReference type="Proteomes" id="UP000179807">
    <property type="component" value="Unassembled WGS sequence"/>
</dbReference>
<dbReference type="RefSeq" id="XP_068360437.1">
    <property type="nucleotide sequence ID" value="XM_068503817.1"/>
</dbReference>
<dbReference type="EMBL" id="MLAK01000701">
    <property type="protein sequence ID" value="OHT07301.1"/>
    <property type="molecule type" value="Genomic_DNA"/>
</dbReference>
<evidence type="ECO:0000256" key="2">
    <source>
        <dbReference type="ARBA" id="ARBA00022670"/>
    </source>
</evidence>
<dbReference type="OrthoDB" id="5065855at2759"/>
<dbReference type="Pfam" id="PF02902">
    <property type="entry name" value="Peptidase_C48"/>
    <property type="match status" value="1"/>
</dbReference>
<evidence type="ECO:0000256" key="4">
    <source>
        <dbReference type="ARBA" id="ARBA00022807"/>
    </source>
</evidence>
<keyword evidence="4" id="KW-0788">Thiol protease</keyword>
<evidence type="ECO:0000256" key="1">
    <source>
        <dbReference type="ARBA" id="ARBA00005234"/>
    </source>
</evidence>
<dbReference type="SUPFAM" id="SSF54001">
    <property type="entry name" value="Cysteine proteinases"/>
    <property type="match status" value="1"/>
</dbReference>
<dbReference type="GO" id="GO:0008234">
    <property type="term" value="F:cysteine-type peptidase activity"/>
    <property type="evidence" value="ECO:0007669"/>
    <property type="project" value="UniProtKB-KW"/>
</dbReference>
<evidence type="ECO:0000313" key="7">
    <source>
        <dbReference type="Proteomes" id="UP000179807"/>
    </source>
</evidence>
<reference evidence="6" key="1">
    <citation type="submission" date="2016-10" db="EMBL/GenBank/DDBJ databases">
        <authorList>
            <person name="Benchimol M."/>
            <person name="Almeida L.G."/>
            <person name="Vasconcelos A.T."/>
            <person name="Perreira-Neves A."/>
            <person name="Rosa I.A."/>
            <person name="Tasca T."/>
            <person name="Bogo M.R."/>
            <person name="de Souza W."/>
        </authorList>
    </citation>
    <scope>NUCLEOTIDE SEQUENCE [LARGE SCALE GENOMIC DNA]</scope>
    <source>
        <strain evidence="6">K</strain>
    </source>
</reference>
<dbReference type="GO" id="GO:0019784">
    <property type="term" value="F:deNEDDylase activity"/>
    <property type="evidence" value="ECO:0007669"/>
    <property type="project" value="InterPro"/>
</dbReference>
<dbReference type="GeneID" id="94838521"/>
<name>A0A1J4KCY7_9EUKA</name>
<dbReference type="Gene3D" id="3.40.395.10">
    <property type="entry name" value="Adenoviral Proteinase, Chain A"/>
    <property type="match status" value="1"/>
</dbReference>
<evidence type="ECO:0000259" key="5">
    <source>
        <dbReference type="PROSITE" id="PS50600"/>
    </source>
</evidence>
<dbReference type="PANTHER" id="PTHR46468:SF1">
    <property type="entry name" value="SENTRIN-SPECIFIC PROTEASE 8"/>
    <property type="match status" value="1"/>
</dbReference>
<gene>
    <name evidence="6" type="ORF">TRFO_24556</name>
</gene>
<comment type="caution">
    <text evidence="6">The sequence shown here is derived from an EMBL/GenBank/DDBJ whole genome shotgun (WGS) entry which is preliminary data.</text>
</comment>
<dbReference type="InterPro" id="IPR038765">
    <property type="entry name" value="Papain-like_cys_pep_sf"/>
</dbReference>
<dbReference type="GO" id="GO:0006508">
    <property type="term" value="P:proteolysis"/>
    <property type="evidence" value="ECO:0007669"/>
    <property type="project" value="UniProtKB-KW"/>
</dbReference>
<keyword evidence="7" id="KW-1185">Reference proteome</keyword>
<keyword evidence="3" id="KW-0378">Hydrolase</keyword>
<evidence type="ECO:0000313" key="6">
    <source>
        <dbReference type="EMBL" id="OHT07301.1"/>
    </source>
</evidence>
<protein>
    <recommendedName>
        <fullName evidence="5">Ubiquitin-like protease family profile domain-containing protein</fullName>
    </recommendedName>
</protein>
<dbReference type="VEuPathDB" id="TrichDB:TRFO_24556"/>
<dbReference type="InterPro" id="IPR003653">
    <property type="entry name" value="Peptidase_C48_C"/>
</dbReference>
<dbReference type="PANTHER" id="PTHR46468">
    <property type="entry name" value="SENTRIN-SPECIFIC PROTEASE 8"/>
    <property type="match status" value="1"/>
</dbReference>
<dbReference type="GO" id="GO:0000338">
    <property type="term" value="P:protein deneddylation"/>
    <property type="evidence" value="ECO:0007669"/>
    <property type="project" value="TreeGrafter"/>
</dbReference>
<sequence length="494" mass="57307">MIYEEAKEMLLKTTQLEQLPSRFSSNTTTENRSNSDEINFWTNLIQRWLWETETVLININKLTECLTIDRYVPPILEIIRSSSNFSKLSEEKYICKFNLLNLCRQIISQVTGNASCFYDLLKTEKEIGEFIQKRSNVILVLNELSLLPHVRHFHQLGYYFISSRFKSVPKDVSHAVLSAKNFLENTYYEFDPENHEFVSIFLYQIQINEQNIDLTVCQRIISICSNQVKPNRTVFINGNHNNVTNSFNTVNSSSLATINNNSNTNSNTSNNSINGNNNMPLSKSTPNFSGISITFKDVDVTPYDFQSLQGKNWVNDKIIHFHGRLIEMSHNDIFFIPPCTVQYMRFINENIVKSTVSQWNLMDKYSIIFIPFTNSSNLKEIGNHWSLLVWFVQENRFVHCDSLGKTNKTNLKTAMLILKKFIRLFQLKKPFLANGNVPQQSNTYDCGLYVMAFEDYIASNRKIEGMENVITDHEILNMRGSLVKRIQNIGYSRK</sequence>
<dbReference type="AlphaFoldDB" id="A0A1J4KCY7"/>
<feature type="domain" description="Ubiquitin-like protease family profile" evidence="5">
    <location>
        <begin position="298"/>
        <end position="457"/>
    </location>
</feature>
<keyword evidence="2" id="KW-0645">Protease</keyword>
<organism evidence="6 7">
    <name type="scientific">Tritrichomonas foetus</name>
    <dbReference type="NCBI Taxonomy" id="1144522"/>
    <lineage>
        <taxon>Eukaryota</taxon>
        <taxon>Metamonada</taxon>
        <taxon>Parabasalia</taxon>
        <taxon>Tritrichomonadida</taxon>
        <taxon>Tritrichomonadidae</taxon>
        <taxon>Tritrichomonas</taxon>
    </lineage>
</organism>
<proteinExistence type="inferred from homology"/>
<accession>A0A1J4KCY7</accession>
<dbReference type="InterPro" id="IPR044613">
    <property type="entry name" value="Nep1/2-like"/>
</dbReference>